<evidence type="ECO:0000256" key="4">
    <source>
        <dbReference type="ARBA" id="ARBA00022475"/>
    </source>
</evidence>
<keyword evidence="5" id="KW-0997">Cell inner membrane</keyword>
<dbReference type="Pfam" id="PF01544">
    <property type="entry name" value="CorA"/>
    <property type="match status" value="1"/>
</dbReference>
<keyword evidence="4" id="KW-1003">Cell membrane</keyword>
<keyword evidence="14" id="KW-1185">Reference proteome</keyword>
<dbReference type="InterPro" id="IPR045863">
    <property type="entry name" value="CorA_TM1_TM2"/>
</dbReference>
<dbReference type="EMBL" id="JARYGZ010000001">
    <property type="protein sequence ID" value="MDH7638066.1"/>
    <property type="molecule type" value="Genomic_DNA"/>
</dbReference>
<dbReference type="Gene3D" id="3.30.460.20">
    <property type="entry name" value="CorA soluble domain-like"/>
    <property type="match status" value="1"/>
</dbReference>
<evidence type="ECO:0000256" key="6">
    <source>
        <dbReference type="ARBA" id="ARBA00022692"/>
    </source>
</evidence>
<dbReference type="Gene3D" id="1.20.58.340">
    <property type="entry name" value="Magnesium transport protein CorA, transmembrane region"/>
    <property type="match status" value="2"/>
</dbReference>
<keyword evidence="9" id="KW-0406">Ion transport</keyword>
<keyword evidence="11" id="KW-0175">Coiled coil</keyword>
<keyword evidence="7" id="KW-0862">Zinc</keyword>
<evidence type="ECO:0000256" key="10">
    <source>
        <dbReference type="ARBA" id="ARBA00023136"/>
    </source>
</evidence>
<organism evidence="13 14">
    <name type="scientific">Sphingomonas oryzagri</name>
    <dbReference type="NCBI Taxonomy" id="3042314"/>
    <lineage>
        <taxon>Bacteria</taxon>
        <taxon>Pseudomonadati</taxon>
        <taxon>Pseudomonadota</taxon>
        <taxon>Alphaproteobacteria</taxon>
        <taxon>Sphingomonadales</taxon>
        <taxon>Sphingomonadaceae</taxon>
        <taxon>Sphingomonas</taxon>
    </lineage>
</organism>
<dbReference type="InterPro" id="IPR045861">
    <property type="entry name" value="CorA_cytoplasmic_dom"/>
</dbReference>
<feature type="transmembrane region" description="Helical" evidence="12">
    <location>
        <begin position="271"/>
        <end position="293"/>
    </location>
</feature>
<dbReference type="RefSeq" id="WP_281043387.1">
    <property type="nucleotide sequence ID" value="NZ_JARYGZ010000001.1"/>
</dbReference>
<evidence type="ECO:0000256" key="2">
    <source>
        <dbReference type="ARBA" id="ARBA00009765"/>
    </source>
</evidence>
<evidence type="ECO:0000256" key="12">
    <source>
        <dbReference type="SAM" id="Phobius"/>
    </source>
</evidence>
<evidence type="ECO:0000256" key="3">
    <source>
        <dbReference type="ARBA" id="ARBA00022448"/>
    </source>
</evidence>
<dbReference type="Proteomes" id="UP001160625">
    <property type="component" value="Unassembled WGS sequence"/>
</dbReference>
<feature type="transmembrane region" description="Helical" evidence="12">
    <location>
        <begin position="305"/>
        <end position="325"/>
    </location>
</feature>
<evidence type="ECO:0000313" key="14">
    <source>
        <dbReference type="Proteomes" id="UP001160625"/>
    </source>
</evidence>
<keyword evidence="10 12" id="KW-0472">Membrane</keyword>
<keyword evidence="8 12" id="KW-1133">Transmembrane helix</keyword>
<dbReference type="SUPFAM" id="SSF143865">
    <property type="entry name" value="CorA soluble domain-like"/>
    <property type="match status" value="1"/>
</dbReference>
<evidence type="ECO:0000256" key="9">
    <source>
        <dbReference type="ARBA" id="ARBA00023065"/>
    </source>
</evidence>
<comment type="subcellular location">
    <subcellularLocation>
        <location evidence="1">Cell membrane</location>
        <topology evidence="1">Multi-pass membrane protein</topology>
    </subcellularLocation>
</comment>
<dbReference type="InterPro" id="IPR002523">
    <property type="entry name" value="MgTranspt_CorA/ZnTranspt_ZntB"/>
</dbReference>
<reference evidence="13" key="1">
    <citation type="submission" date="2023-04" db="EMBL/GenBank/DDBJ databases">
        <title>Sphingomonas sp. MAHUQ-71 isolated from rice field.</title>
        <authorList>
            <person name="Huq M.A."/>
        </authorList>
    </citation>
    <scope>NUCLEOTIDE SEQUENCE</scope>
    <source>
        <strain evidence="13">MAHUQ-71</strain>
    </source>
</reference>
<evidence type="ECO:0000313" key="13">
    <source>
        <dbReference type="EMBL" id="MDH7638066.1"/>
    </source>
</evidence>
<keyword evidence="6 12" id="KW-0812">Transmembrane</keyword>
<evidence type="ECO:0000256" key="11">
    <source>
        <dbReference type="SAM" id="Coils"/>
    </source>
</evidence>
<name>A0ABT6MZ48_9SPHN</name>
<dbReference type="SUPFAM" id="SSF144083">
    <property type="entry name" value="Magnesium transport protein CorA, transmembrane region"/>
    <property type="match status" value="1"/>
</dbReference>
<dbReference type="PANTHER" id="PTHR46494">
    <property type="entry name" value="CORA FAMILY METAL ION TRANSPORTER (EUROFUNG)"/>
    <property type="match status" value="1"/>
</dbReference>
<evidence type="ECO:0000256" key="5">
    <source>
        <dbReference type="ARBA" id="ARBA00022519"/>
    </source>
</evidence>
<accession>A0ABT6MZ48</accession>
<evidence type="ECO:0000256" key="8">
    <source>
        <dbReference type="ARBA" id="ARBA00022989"/>
    </source>
</evidence>
<gene>
    <name evidence="13" type="ORF">QGN17_04930</name>
</gene>
<sequence>MEYQDRGAELRETVRQPGLVWCYHRTEEGESKLHASVPPSDAPFRWVHLNLSDVRSLRWLEGEAKLPPTIHALMLKRDSHQRFAIEGDTAGLVLHDFERGLDAESFARIAGLHVALQPGILITGRYKPLHSADIFRERLEGGQNPEDATEALALLLDVLADNLATLALDLSTELLDAEEQLLAEDIAPDTRDLIAARRRAAQLHRITGGFRVTLQRMGNAEDLPPLLAPVARQFQPRLAALEQDIVAAQNQLKLLRDELDLQAAQRTNDNVYLLSILTALMMPATLVTGFFGMNTGGLPFAQGEHGTLLATFVAIFSALLSWILLRAMGLVKGRGG</sequence>
<feature type="coiled-coil region" evidence="11">
    <location>
        <begin position="238"/>
        <end position="265"/>
    </location>
</feature>
<evidence type="ECO:0000256" key="7">
    <source>
        <dbReference type="ARBA" id="ARBA00022833"/>
    </source>
</evidence>
<dbReference type="PANTHER" id="PTHR46494:SF3">
    <property type="entry name" value="ZINC TRANSPORT PROTEIN ZNTB"/>
    <property type="match status" value="1"/>
</dbReference>
<evidence type="ECO:0000256" key="1">
    <source>
        <dbReference type="ARBA" id="ARBA00004651"/>
    </source>
</evidence>
<protein>
    <submittedName>
        <fullName evidence="13">CorA family divalent cation transporter</fullName>
    </submittedName>
</protein>
<proteinExistence type="inferred from homology"/>
<comment type="caution">
    <text evidence="13">The sequence shown here is derived from an EMBL/GenBank/DDBJ whole genome shotgun (WGS) entry which is preliminary data.</text>
</comment>
<keyword evidence="3" id="KW-0813">Transport</keyword>
<comment type="similarity">
    <text evidence="2">Belongs to the CorA metal ion transporter (MIT) (TC 1.A.35) family.</text>
</comment>